<dbReference type="Gene3D" id="3.40.109.10">
    <property type="entry name" value="NADH Oxidase"/>
    <property type="match status" value="1"/>
</dbReference>
<dbReference type="InterPro" id="IPR050461">
    <property type="entry name" value="Nitroreductase_HadB/RutE"/>
</dbReference>
<keyword evidence="3 5" id="KW-0521">NADP</keyword>
<evidence type="ECO:0000256" key="1">
    <source>
        <dbReference type="ARBA" id="ARBA00022630"/>
    </source>
</evidence>
<evidence type="ECO:0000313" key="7">
    <source>
        <dbReference type="EMBL" id="OYQ20823.1"/>
    </source>
</evidence>
<keyword evidence="4 5" id="KW-0560">Oxidoreductase</keyword>
<keyword evidence="8" id="KW-1185">Reference proteome</keyword>
<organism evidence="7 8">
    <name type="scientific">Elstera cyanobacteriorum</name>
    <dbReference type="NCBI Taxonomy" id="2022747"/>
    <lineage>
        <taxon>Bacteria</taxon>
        <taxon>Pseudomonadati</taxon>
        <taxon>Pseudomonadota</taxon>
        <taxon>Alphaproteobacteria</taxon>
        <taxon>Rhodospirillales</taxon>
        <taxon>Rhodospirillaceae</taxon>
        <taxon>Elstera</taxon>
    </lineage>
</organism>
<comment type="cofactor">
    <cofactor evidence="5">
        <name>FMN</name>
        <dbReference type="ChEBI" id="CHEBI:58210"/>
    </cofactor>
</comment>
<dbReference type="PANTHER" id="PTHR43543">
    <property type="entry name" value="MALONIC SEMIALDEHYDE REDUCTASE RUTE-RELATED"/>
    <property type="match status" value="1"/>
</dbReference>
<evidence type="ECO:0000256" key="2">
    <source>
        <dbReference type="ARBA" id="ARBA00022643"/>
    </source>
</evidence>
<dbReference type="NCBIfam" id="NF003768">
    <property type="entry name" value="PRK05365.1"/>
    <property type="match status" value="1"/>
</dbReference>
<dbReference type="EMBL" id="NOXS01000026">
    <property type="protein sequence ID" value="OYQ20823.1"/>
    <property type="molecule type" value="Genomic_DNA"/>
</dbReference>
<name>A0A255XV69_9PROT</name>
<evidence type="ECO:0000256" key="3">
    <source>
        <dbReference type="ARBA" id="ARBA00022857"/>
    </source>
</evidence>
<dbReference type="Proteomes" id="UP000216361">
    <property type="component" value="Unassembled WGS sequence"/>
</dbReference>
<dbReference type="CDD" id="cd02148">
    <property type="entry name" value="RutE-like"/>
    <property type="match status" value="1"/>
</dbReference>
<dbReference type="PANTHER" id="PTHR43543:SF1">
    <property type="entry name" value="MALONIC SEMIALDEHYDE REDUCTASE RUTE-RELATED"/>
    <property type="match status" value="1"/>
</dbReference>
<accession>A0A255XV69</accession>
<reference evidence="7 8" key="1">
    <citation type="submission" date="2017-07" db="EMBL/GenBank/DDBJ databases">
        <title>Elstera cyanobacteriorum sp. nov., a novel bacterium isolated from cyanobacterial aggregates in a eutrophic lake.</title>
        <authorList>
            <person name="Cai H."/>
        </authorList>
    </citation>
    <scope>NUCLEOTIDE SEQUENCE [LARGE SCALE GENOMIC DNA]</scope>
    <source>
        <strain evidence="7 8">TH019</strain>
    </source>
</reference>
<keyword evidence="1 5" id="KW-0285">Flavoprotein</keyword>
<keyword evidence="2 5" id="KW-0288">FMN</keyword>
<evidence type="ECO:0000256" key="4">
    <source>
        <dbReference type="ARBA" id="ARBA00023002"/>
    </source>
</evidence>
<dbReference type="EC" id="1.-.-.-" evidence="5"/>
<comment type="similarity">
    <text evidence="5">Belongs to the nitroreductase family. HadB/RutE subfamily.</text>
</comment>
<dbReference type="SUPFAM" id="SSF55469">
    <property type="entry name" value="FMN-dependent nitroreductase-like"/>
    <property type="match status" value="1"/>
</dbReference>
<dbReference type="GO" id="GO:0016491">
    <property type="term" value="F:oxidoreductase activity"/>
    <property type="evidence" value="ECO:0007669"/>
    <property type="project" value="UniProtKB-UniRule"/>
</dbReference>
<comment type="caution">
    <text evidence="7">The sequence shown here is derived from an EMBL/GenBank/DDBJ whole genome shotgun (WGS) entry which is preliminary data.</text>
</comment>
<dbReference type="Pfam" id="PF00881">
    <property type="entry name" value="Nitroreductase"/>
    <property type="match status" value="1"/>
</dbReference>
<keyword evidence="5" id="KW-0520">NAD</keyword>
<evidence type="ECO:0000259" key="6">
    <source>
        <dbReference type="Pfam" id="PF00881"/>
    </source>
</evidence>
<dbReference type="OrthoDB" id="9784375at2"/>
<dbReference type="HAMAP" id="MF_01204">
    <property type="entry name" value="Oxidoreductase_RutE_HadB"/>
    <property type="match status" value="1"/>
</dbReference>
<dbReference type="AlphaFoldDB" id="A0A255XV69"/>
<evidence type="ECO:0000313" key="8">
    <source>
        <dbReference type="Proteomes" id="UP000216361"/>
    </source>
</evidence>
<feature type="domain" description="Nitroreductase" evidence="6">
    <location>
        <begin position="17"/>
        <end position="175"/>
    </location>
</feature>
<evidence type="ECO:0000256" key="5">
    <source>
        <dbReference type="HAMAP-Rule" id="MF_01204"/>
    </source>
</evidence>
<gene>
    <name evidence="7" type="ORF">CHR90_03865</name>
</gene>
<dbReference type="InterPro" id="IPR029479">
    <property type="entry name" value="Nitroreductase"/>
</dbReference>
<dbReference type="InterPro" id="IPR000415">
    <property type="entry name" value="Nitroreductase-like"/>
</dbReference>
<protein>
    <recommendedName>
        <fullName evidence="5">Putative NADH dehydrogenase/NAD(P)H nitroreductase CHR90_03865</fullName>
        <ecNumber evidence="5">1.-.-.-</ecNumber>
    </recommendedName>
</protein>
<proteinExistence type="inferred from homology"/>
<sequence length="197" mass="21262">MAAALPADSLAQLFTEARTHRAWSDRPVSDETLRALYDLTKWGPTAANCCPLRLVFVRSPAEKAKLTELVSRGNRASVSTSPVTALLGIDLEFYEHFDLLAPGSNAKSWYDTTNERAISDAALQSGSLQGGYLILAARALGLDCGPMGGFDAVGINAAFFAGTPYRINFICNLGYADASQVRPRQPRFSFEQAAKIV</sequence>
<dbReference type="InterPro" id="IPR023936">
    <property type="entry name" value="RutE-like"/>
</dbReference>